<dbReference type="SUPFAM" id="SSF53738">
    <property type="entry name" value="Phosphoglucomutase, first 3 domains"/>
    <property type="match status" value="3"/>
</dbReference>
<comment type="caution">
    <text evidence="12">The sequence shown here is derived from an EMBL/GenBank/DDBJ whole genome shotgun (WGS) entry which is preliminary data.</text>
</comment>
<reference evidence="12 13" key="1">
    <citation type="submission" date="2014-04" db="EMBL/GenBank/DDBJ databases">
        <title>The Genome Sequence of Thermoanaerobaculum aquaticum MP-01, The First Cultivated Group 23 Acidobacterium.</title>
        <authorList>
            <person name="Stamps B.W."/>
            <person name="Losey N.A."/>
            <person name="Lawson P.A."/>
            <person name="Stevenson B.S."/>
        </authorList>
    </citation>
    <scope>NUCLEOTIDE SEQUENCE [LARGE SCALE GENOMIC DNA]</scope>
    <source>
        <strain evidence="12 13">MP-01</strain>
    </source>
</reference>
<dbReference type="InterPro" id="IPR005844">
    <property type="entry name" value="A-D-PHexomutase_a/b/a-I"/>
</dbReference>
<dbReference type="Pfam" id="PF25084">
    <property type="entry name" value="LbH_EIF2B"/>
    <property type="match status" value="1"/>
</dbReference>
<gene>
    <name evidence="12" type="ORF">EG19_01355</name>
</gene>
<evidence type="ECO:0000256" key="7">
    <source>
        <dbReference type="ARBA" id="ARBA00022917"/>
    </source>
</evidence>
<dbReference type="InterPro" id="IPR050486">
    <property type="entry name" value="Mannose-1P_guanyltransferase"/>
</dbReference>
<keyword evidence="7" id="KW-0648">Protein biosynthesis</keyword>
<protein>
    <recommendedName>
        <fullName evidence="14">Nucleotidyltransferase</fullName>
    </recommendedName>
</protein>
<dbReference type="RefSeq" id="WP_038048405.1">
    <property type="nucleotide sequence ID" value="NZ_JMFG01000013.1"/>
</dbReference>
<proteinExistence type="inferred from homology"/>
<dbReference type="PROSITE" id="PS00101">
    <property type="entry name" value="HEXAPEP_TRANSFERASES"/>
    <property type="match status" value="2"/>
</dbReference>
<dbReference type="InterPro" id="IPR011004">
    <property type="entry name" value="Trimer_LpxA-like_sf"/>
</dbReference>
<dbReference type="Gene3D" id="2.160.10.10">
    <property type="entry name" value="Hexapeptide repeat proteins"/>
    <property type="match status" value="1"/>
</dbReference>
<dbReference type="Gene3D" id="3.30.310.50">
    <property type="entry name" value="Alpha-D-phosphohexomutase, C-terminal domain"/>
    <property type="match status" value="1"/>
</dbReference>
<dbReference type="Gene3D" id="3.40.120.10">
    <property type="entry name" value="Alpha-D-Glucose-1,6-Bisphosphate, subunit A, domain 3"/>
    <property type="match status" value="3"/>
</dbReference>
<dbReference type="InterPro" id="IPR036900">
    <property type="entry name" value="A-D-PHexomutase_C_sf"/>
</dbReference>
<dbReference type="Pfam" id="PF00483">
    <property type="entry name" value="NTP_transferase"/>
    <property type="match status" value="1"/>
</dbReference>
<dbReference type="SUPFAM" id="SSF53448">
    <property type="entry name" value="Nucleotide-diphospho-sugar transferases"/>
    <property type="match status" value="1"/>
</dbReference>
<keyword evidence="13" id="KW-1185">Reference proteome</keyword>
<comment type="similarity">
    <text evidence="2">Belongs to the phosphohexose mutase family.</text>
</comment>
<dbReference type="InterPro" id="IPR029044">
    <property type="entry name" value="Nucleotide-diphossugar_trans"/>
</dbReference>
<accession>A0A062XT90</accession>
<dbReference type="STRING" id="1312852.EG19_01355"/>
<dbReference type="InterPro" id="IPR005845">
    <property type="entry name" value="A-D-PHexomutase_a/b/a-II"/>
</dbReference>
<evidence type="ECO:0000259" key="11">
    <source>
        <dbReference type="Pfam" id="PF25084"/>
    </source>
</evidence>
<dbReference type="SUPFAM" id="SSF55957">
    <property type="entry name" value="Phosphoglucomutase, C-terminal domain"/>
    <property type="match status" value="1"/>
</dbReference>
<sequence length="834" mass="90932">MIPIIMAGGFGTRIRPLSANIPKPLLPVVNRPILELVLEHLRQHGMSEAVVLTYHEPAKIRQALGDGSRFGMKLTYYQAEQDFGTAGAVAHGARLVSSDRYLVLSGDVVCDFDLSAILRFHEAKKAAVTITLTRVANPLQFGIVITDGDLRIRRFLEKPTWGEVFSDTVNTGIYVLEAEVLKQVPLDEPFDFSRDLFPRLLQANVPLFGCIMQGYWRDIGDPESYLDVHQDFFSGTLRLIPQGRLEQVGGRPYWAAGAVEVAPSVEVRGTVVLGEGCRLEEGARLEDVVLGPGVVVGPGAELRRSVVWAGSRIGAGARLERAVVGAEVQVGEQAVVERGAIIADATALGRGVRVKEGVKIWPSKVVEDHAVVHSNLVYAERWRTSAFEEGAVTGLTNLELTPEVAARLGAAYGTLLAPGSTILTARDGHPASRMLRRAFVGGVGSTGVHVVDLGLMPIPVLRYKLKGFGEKGGVSFQQVQLVRGMTSIRFFDEHGVDISTAFAKSVERVFLREEFRRVQHQEIGLIFEQPRVLDLYAEAYLKALGDAALPERFRLVVDYAHSPAVVILPRLLAELGCDVVTLNAHTEREEALLPADIPKALERLAAIVRALDAHMGVFLYPDGEKLVVLDDTGRIWQGMELVSLVLALLLAQSPPAGEVVLPAFAPSTFAQALAKANIRVRETLSAPRTLIEASRQKGVIFATSGEGDFIFPAFHYAPDALFAVGSFLYHLSRVGQPLSEVGRRAPTVNVVHRTIPCPVEKKGRIMRQVVDRFAGRELSFLEGVKIKQDQGWVLLRPDRLGPALHVHAQGPDQEAAAKLAASFGAQVEELVREE</sequence>
<dbReference type="AlphaFoldDB" id="A0A062XT90"/>
<dbReference type="InterPro" id="IPR005835">
    <property type="entry name" value="NTP_transferase_dom"/>
</dbReference>
<evidence type="ECO:0000256" key="5">
    <source>
        <dbReference type="ARBA" id="ARBA00022679"/>
    </source>
</evidence>
<dbReference type="InterPro" id="IPR018357">
    <property type="entry name" value="Hexapep_transf_CS"/>
</dbReference>
<keyword evidence="6" id="KW-0677">Repeat</keyword>
<dbReference type="Pfam" id="PF02879">
    <property type="entry name" value="PGM_PMM_II"/>
    <property type="match status" value="1"/>
</dbReference>
<organism evidence="12 13">
    <name type="scientific">Thermoanaerobaculum aquaticum</name>
    <dbReference type="NCBI Taxonomy" id="1312852"/>
    <lineage>
        <taxon>Bacteria</taxon>
        <taxon>Pseudomonadati</taxon>
        <taxon>Acidobacteriota</taxon>
        <taxon>Thermoanaerobaculia</taxon>
        <taxon>Thermoanaerobaculales</taxon>
        <taxon>Thermoanaerobaculaceae</taxon>
        <taxon>Thermoanaerobaculum</taxon>
    </lineage>
</organism>
<feature type="domain" description="Alpha-D-phosphohexomutase alpha/beta/alpha" evidence="10">
    <location>
        <begin position="536"/>
        <end position="633"/>
    </location>
</feature>
<name>A0A062XT90_9BACT</name>
<feature type="domain" description="EIF2B subunit epsilon/gamma LbH" evidence="11">
    <location>
        <begin position="256"/>
        <end position="354"/>
    </location>
</feature>
<evidence type="ECO:0000313" key="13">
    <source>
        <dbReference type="Proteomes" id="UP000027284"/>
    </source>
</evidence>
<dbReference type="GO" id="GO:0005975">
    <property type="term" value="P:carbohydrate metabolic process"/>
    <property type="evidence" value="ECO:0007669"/>
    <property type="project" value="InterPro"/>
</dbReference>
<feature type="domain" description="Alpha-D-phosphohexomutase alpha/beta/alpha" evidence="9">
    <location>
        <begin position="392"/>
        <end position="516"/>
    </location>
</feature>
<dbReference type="GO" id="GO:0016740">
    <property type="term" value="F:transferase activity"/>
    <property type="evidence" value="ECO:0007669"/>
    <property type="project" value="UniProtKB-KW"/>
</dbReference>
<dbReference type="CDD" id="cd04181">
    <property type="entry name" value="NTP_transferase"/>
    <property type="match status" value="1"/>
</dbReference>
<dbReference type="Proteomes" id="UP000027284">
    <property type="component" value="Unassembled WGS sequence"/>
</dbReference>
<evidence type="ECO:0000259" key="9">
    <source>
        <dbReference type="Pfam" id="PF02878"/>
    </source>
</evidence>
<evidence type="ECO:0000313" key="12">
    <source>
        <dbReference type="EMBL" id="KDA54048.1"/>
    </source>
</evidence>
<dbReference type="OrthoDB" id="9801899at2"/>
<evidence type="ECO:0008006" key="14">
    <source>
        <dbReference type="Google" id="ProtNLM"/>
    </source>
</evidence>
<dbReference type="GO" id="GO:0016868">
    <property type="term" value="F:intramolecular phosphotransferase activity"/>
    <property type="evidence" value="ECO:0007669"/>
    <property type="project" value="InterPro"/>
</dbReference>
<evidence type="ECO:0000259" key="10">
    <source>
        <dbReference type="Pfam" id="PF02879"/>
    </source>
</evidence>
<evidence type="ECO:0000256" key="6">
    <source>
        <dbReference type="ARBA" id="ARBA00022737"/>
    </source>
</evidence>
<dbReference type="PANTHER" id="PTHR22572">
    <property type="entry name" value="SUGAR-1-PHOSPHATE GUANYL TRANSFERASE"/>
    <property type="match status" value="1"/>
</dbReference>
<dbReference type="Pfam" id="PF02878">
    <property type="entry name" value="PGM_PMM_I"/>
    <property type="match status" value="1"/>
</dbReference>
<dbReference type="Gene3D" id="3.90.550.10">
    <property type="entry name" value="Spore Coat Polysaccharide Biosynthesis Protein SpsA, Chain A"/>
    <property type="match status" value="1"/>
</dbReference>
<feature type="domain" description="Nucleotidyl transferase" evidence="8">
    <location>
        <begin position="3"/>
        <end position="231"/>
    </location>
</feature>
<comment type="subcellular location">
    <subcellularLocation>
        <location evidence="1">Cytoplasm</location>
        <location evidence="1">Cytosol</location>
    </subcellularLocation>
</comment>
<keyword evidence="4" id="KW-0396">Initiation factor</keyword>
<evidence type="ECO:0000256" key="4">
    <source>
        <dbReference type="ARBA" id="ARBA00022540"/>
    </source>
</evidence>
<evidence type="ECO:0000256" key="3">
    <source>
        <dbReference type="ARBA" id="ARBA00022490"/>
    </source>
</evidence>
<keyword evidence="5" id="KW-0808">Transferase</keyword>
<dbReference type="SUPFAM" id="SSF51161">
    <property type="entry name" value="Trimeric LpxA-like enzymes"/>
    <property type="match status" value="1"/>
</dbReference>
<evidence type="ECO:0000256" key="2">
    <source>
        <dbReference type="ARBA" id="ARBA00010231"/>
    </source>
</evidence>
<evidence type="ECO:0000256" key="1">
    <source>
        <dbReference type="ARBA" id="ARBA00004514"/>
    </source>
</evidence>
<keyword evidence="3" id="KW-0963">Cytoplasm</keyword>
<dbReference type="InterPro" id="IPR016055">
    <property type="entry name" value="A-D-PHexomutase_a/b/a-I/II/III"/>
</dbReference>
<dbReference type="EMBL" id="JMFG01000013">
    <property type="protein sequence ID" value="KDA54048.1"/>
    <property type="molecule type" value="Genomic_DNA"/>
</dbReference>
<evidence type="ECO:0000259" key="8">
    <source>
        <dbReference type="Pfam" id="PF00483"/>
    </source>
</evidence>
<dbReference type="InterPro" id="IPR056764">
    <property type="entry name" value="LbH_EIF2B3/5"/>
</dbReference>